<dbReference type="AlphaFoldDB" id="A0A087GBB3"/>
<reference evidence="2" key="1">
    <citation type="journal article" date="2015" name="Nat. Plants">
        <title>Genome expansion of Arabis alpina linked with retrotransposition and reduced symmetric DNA methylation.</title>
        <authorList>
            <person name="Willing E.M."/>
            <person name="Rawat V."/>
            <person name="Mandakova T."/>
            <person name="Maumus F."/>
            <person name="James G.V."/>
            <person name="Nordstroem K.J."/>
            <person name="Becker C."/>
            <person name="Warthmann N."/>
            <person name="Chica C."/>
            <person name="Szarzynska B."/>
            <person name="Zytnicki M."/>
            <person name="Albani M.C."/>
            <person name="Kiefer C."/>
            <person name="Bergonzi S."/>
            <person name="Castaings L."/>
            <person name="Mateos J.L."/>
            <person name="Berns M.C."/>
            <person name="Bujdoso N."/>
            <person name="Piofczyk T."/>
            <person name="de Lorenzo L."/>
            <person name="Barrero-Sicilia C."/>
            <person name="Mateos I."/>
            <person name="Piednoel M."/>
            <person name="Hagmann J."/>
            <person name="Chen-Min-Tao R."/>
            <person name="Iglesias-Fernandez R."/>
            <person name="Schuster S.C."/>
            <person name="Alonso-Blanco C."/>
            <person name="Roudier F."/>
            <person name="Carbonero P."/>
            <person name="Paz-Ares J."/>
            <person name="Davis S.J."/>
            <person name="Pecinka A."/>
            <person name="Quesneville H."/>
            <person name="Colot V."/>
            <person name="Lysak M.A."/>
            <person name="Weigel D."/>
            <person name="Coupland G."/>
            <person name="Schneeberger K."/>
        </authorList>
    </citation>
    <scope>NUCLEOTIDE SEQUENCE [LARGE SCALE GENOMIC DNA]</scope>
    <source>
        <strain evidence="2">cv. Pajares</strain>
    </source>
</reference>
<protein>
    <submittedName>
        <fullName evidence="1">Uncharacterized protein</fullName>
    </submittedName>
</protein>
<keyword evidence="2" id="KW-1185">Reference proteome</keyword>
<dbReference type="EMBL" id="CM002876">
    <property type="protein sequence ID" value="KFK27165.1"/>
    <property type="molecule type" value="Genomic_DNA"/>
</dbReference>
<accession>A0A087GBB3</accession>
<proteinExistence type="predicted"/>
<dbReference type="Gramene" id="KFK27165">
    <property type="protein sequence ID" value="KFK27165"/>
    <property type="gene ID" value="AALP_AA8G343800"/>
</dbReference>
<gene>
    <name evidence="1" type="ordered locus">AALP_Aa8g343800</name>
</gene>
<evidence type="ECO:0000313" key="1">
    <source>
        <dbReference type="EMBL" id="KFK27165.1"/>
    </source>
</evidence>
<organism evidence="1 2">
    <name type="scientific">Arabis alpina</name>
    <name type="common">Alpine rock-cress</name>
    <dbReference type="NCBI Taxonomy" id="50452"/>
    <lineage>
        <taxon>Eukaryota</taxon>
        <taxon>Viridiplantae</taxon>
        <taxon>Streptophyta</taxon>
        <taxon>Embryophyta</taxon>
        <taxon>Tracheophyta</taxon>
        <taxon>Spermatophyta</taxon>
        <taxon>Magnoliopsida</taxon>
        <taxon>eudicotyledons</taxon>
        <taxon>Gunneridae</taxon>
        <taxon>Pentapetalae</taxon>
        <taxon>rosids</taxon>
        <taxon>malvids</taxon>
        <taxon>Brassicales</taxon>
        <taxon>Brassicaceae</taxon>
        <taxon>Arabideae</taxon>
        <taxon>Arabis</taxon>
    </lineage>
</organism>
<dbReference type="Proteomes" id="UP000029120">
    <property type="component" value="Chromosome 8"/>
</dbReference>
<dbReference type="OrthoDB" id="10630354at2759"/>
<sequence>MRFALVFPTKQRLIIRKAQSQLGLLGRPLNKGEKAISRPFAIVKRVARLYTGWLRYRSYIVIGLKSGIPAIQAYFF</sequence>
<name>A0A087GBB3_ARAAL</name>
<evidence type="ECO:0000313" key="2">
    <source>
        <dbReference type="Proteomes" id="UP000029120"/>
    </source>
</evidence>